<keyword evidence="4" id="KW-0732">Signal</keyword>
<evidence type="ECO:0000259" key="6">
    <source>
        <dbReference type="Pfam" id="PF14543"/>
    </source>
</evidence>
<proteinExistence type="inferred from homology"/>
<dbReference type="Pfam" id="PF14541">
    <property type="entry name" value="TAXi_C"/>
    <property type="match status" value="1"/>
</dbReference>
<evidence type="ECO:0000256" key="3">
    <source>
        <dbReference type="ARBA" id="ARBA00022801"/>
    </source>
</evidence>
<evidence type="ECO:0000256" key="4">
    <source>
        <dbReference type="SAM" id="SignalP"/>
    </source>
</evidence>
<feature type="chain" id="PRO_5025456012" evidence="4">
    <location>
        <begin position="23"/>
        <end position="368"/>
    </location>
</feature>
<evidence type="ECO:0000256" key="2">
    <source>
        <dbReference type="ARBA" id="ARBA00022670"/>
    </source>
</evidence>
<evidence type="ECO:0000313" key="7">
    <source>
        <dbReference type="EMBL" id="KAE8659389.1"/>
    </source>
</evidence>
<gene>
    <name evidence="7" type="ORF">F3Y22_tig00116962pilonHSYRG00240</name>
</gene>
<dbReference type="GO" id="GO:0006508">
    <property type="term" value="P:proteolysis"/>
    <property type="evidence" value="ECO:0007669"/>
    <property type="project" value="UniProtKB-KW"/>
</dbReference>
<dbReference type="Proteomes" id="UP000436088">
    <property type="component" value="Unassembled WGS sequence"/>
</dbReference>
<reference evidence="7" key="1">
    <citation type="submission" date="2019-09" db="EMBL/GenBank/DDBJ databases">
        <title>Draft genome information of white flower Hibiscus syriacus.</title>
        <authorList>
            <person name="Kim Y.-M."/>
        </authorList>
    </citation>
    <scope>NUCLEOTIDE SEQUENCE [LARGE SCALE GENOMIC DNA]</scope>
    <source>
        <strain evidence="7">YM2019G1</strain>
    </source>
</reference>
<dbReference type="AlphaFoldDB" id="A0A6A2XLX6"/>
<dbReference type="InterPro" id="IPR032799">
    <property type="entry name" value="TAXi_C"/>
</dbReference>
<dbReference type="InterPro" id="IPR032861">
    <property type="entry name" value="TAXi_N"/>
</dbReference>
<comment type="caution">
    <text evidence="7">The sequence shown here is derived from an EMBL/GenBank/DDBJ whole genome shotgun (WGS) entry which is preliminary data.</text>
</comment>
<dbReference type="PANTHER" id="PTHR47967:SF37">
    <property type="entry name" value="ASPARTIC PROTEINASE NEPENTHESIN-1-LIKE"/>
    <property type="match status" value="1"/>
</dbReference>
<feature type="signal peptide" evidence="4">
    <location>
        <begin position="1"/>
        <end position="22"/>
    </location>
</feature>
<dbReference type="InterPro" id="IPR051708">
    <property type="entry name" value="Plant_Aspart_Prot_A1"/>
</dbReference>
<dbReference type="Pfam" id="PF14543">
    <property type="entry name" value="TAXi_N"/>
    <property type="match status" value="1"/>
</dbReference>
<keyword evidence="3" id="KW-0378">Hydrolase</keyword>
<sequence length="368" mass="40987">MYRSIVFLSSSLFFSDFFHVHASQSDHGTAKFKLIHRNSPELRHFRGTSLGPPSNSRERMKQLMRSDHARLQMITQRLIPRRKTVQVEVETSSNMVELPIRSAADIGTGQYFVSFRDGTAVHGFFGNDTAIVRLTNGRKVKVPRVIIGCSEIIQGEFHDIDGVMRLGFEWHSFAVKAAKKFGYKVSYCLVDHLSPSNLANFLVFGEVNDPTTPKMQYTDLFLGIVNPFYAVNISGISINGVLLDIPPNVWDVRNGGGVIVDSGFSLTQLVKPVFDRVVAAFEAPISKFKKVSQNSEAHDPDICFDDTGYKESMMTGDPFRRNEFAPMCVIATVGGPSPEVNTVAPNFVHPKPEWTADGIALQQLQKTL</sequence>
<comment type="similarity">
    <text evidence="1">Belongs to the peptidase A1 family.</text>
</comment>
<organism evidence="7 8">
    <name type="scientific">Hibiscus syriacus</name>
    <name type="common">Rose of Sharon</name>
    <dbReference type="NCBI Taxonomy" id="106335"/>
    <lineage>
        <taxon>Eukaryota</taxon>
        <taxon>Viridiplantae</taxon>
        <taxon>Streptophyta</taxon>
        <taxon>Embryophyta</taxon>
        <taxon>Tracheophyta</taxon>
        <taxon>Spermatophyta</taxon>
        <taxon>Magnoliopsida</taxon>
        <taxon>eudicotyledons</taxon>
        <taxon>Gunneridae</taxon>
        <taxon>Pentapetalae</taxon>
        <taxon>rosids</taxon>
        <taxon>malvids</taxon>
        <taxon>Malvales</taxon>
        <taxon>Malvaceae</taxon>
        <taxon>Malvoideae</taxon>
        <taxon>Hibiscus</taxon>
    </lineage>
</organism>
<name>A0A6A2XLX6_HIBSY</name>
<keyword evidence="2" id="KW-0645">Protease</keyword>
<evidence type="ECO:0000259" key="5">
    <source>
        <dbReference type="Pfam" id="PF14541"/>
    </source>
</evidence>
<dbReference type="PANTHER" id="PTHR47967">
    <property type="entry name" value="OS07G0603500 PROTEIN-RELATED"/>
    <property type="match status" value="1"/>
</dbReference>
<feature type="domain" description="Xylanase inhibitor C-terminal" evidence="5">
    <location>
        <begin position="229"/>
        <end position="313"/>
    </location>
</feature>
<dbReference type="InterPro" id="IPR021109">
    <property type="entry name" value="Peptidase_aspartic_dom_sf"/>
</dbReference>
<dbReference type="EMBL" id="VEPZ02001737">
    <property type="protein sequence ID" value="KAE8659389.1"/>
    <property type="molecule type" value="Genomic_DNA"/>
</dbReference>
<keyword evidence="8" id="KW-1185">Reference proteome</keyword>
<dbReference type="SUPFAM" id="SSF50630">
    <property type="entry name" value="Acid proteases"/>
    <property type="match status" value="1"/>
</dbReference>
<evidence type="ECO:0000256" key="1">
    <source>
        <dbReference type="ARBA" id="ARBA00007447"/>
    </source>
</evidence>
<accession>A0A6A2XLX6</accession>
<dbReference type="Gene3D" id="2.40.70.10">
    <property type="entry name" value="Acid Proteases"/>
    <property type="match status" value="2"/>
</dbReference>
<protein>
    <submittedName>
        <fullName evidence="7">Aspartic proteinase A1 isoform 1</fullName>
    </submittedName>
</protein>
<dbReference type="GO" id="GO:0008233">
    <property type="term" value="F:peptidase activity"/>
    <property type="evidence" value="ECO:0007669"/>
    <property type="project" value="UniProtKB-KW"/>
</dbReference>
<evidence type="ECO:0000313" key="8">
    <source>
        <dbReference type="Proteomes" id="UP000436088"/>
    </source>
</evidence>
<feature type="domain" description="Xylanase inhibitor N-terminal" evidence="6">
    <location>
        <begin position="103"/>
        <end position="205"/>
    </location>
</feature>